<feature type="transmembrane region" description="Helical" evidence="6">
    <location>
        <begin position="180"/>
        <end position="202"/>
    </location>
</feature>
<evidence type="ECO:0000256" key="5">
    <source>
        <dbReference type="ARBA" id="ARBA00023136"/>
    </source>
</evidence>
<dbReference type="InterPro" id="IPR000620">
    <property type="entry name" value="EamA_dom"/>
</dbReference>
<dbReference type="RefSeq" id="WP_114401358.1">
    <property type="nucleotide sequence ID" value="NZ_QPGB01000001.1"/>
</dbReference>
<feature type="transmembrane region" description="Helical" evidence="6">
    <location>
        <begin position="57"/>
        <end position="75"/>
    </location>
</feature>
<keyword evidence="4 6" id="KW-1133">Transmembrane helix</keyword>
<dbReference type="OrthoDB" id="9813617at2"/>
<dbReference type="EMBL" id="QPGB01000001">
    <property type="protein sequence ID" value="RCS59208.1"/>
    <property type="molecule type" value="Genomic_DNA"/>
</dbReference>
<comment type="subcellular location">
    <subcellularLocation>
        <location evidence="1">Membrane</location>
        <topology evidence="1">Multi-pass membrane protein</topology>
    </subcellularLocation>
</comment>
<dbReference type="Pfam" id="PF00892">
    <property type="entry name" value="EamA"/>
    <property type="match status" value="2"/>
</dbReference>
<comment type="caution">
    <text evidence="8">The sequence shown here is derived from an EMBL/GenBank/DDBJ whole genome shotgun (WGS) entry which is preliminary data.</text>
</comment>
<keyword evidence="3 6" id="KW-0812">Transmembrane</keyword>
<feature type="domain" description="EamA" evidence="7">
    <location>
        <begin position="25"/>
        <end position="172"/>
    </location>
</feature>
<feature type="transmembrane region" description="Helical" evidence="6">
    <location>
        <begin position="214"/>
        <end position="235"/>
    </location>
</feature>
<reference evidence="8 9" key="1">
    <citation type="journal article" date="2018" name="Int. J. Syst. Evol. Microbiol.">
        <title>Parvibium lacunae gen. nov., sp. nov., a new member of the family Alcaligenaceae isolated from a freshwater pond.</title>
        <authorList>
            <person name="Chen W.M."/>
            <person name="Xie P.B."/>
            <person name="Hsu M.Y."/>
            <person name="Sheu S.Y."/>
        </authorList>
    </citation>
    <scope>NUCLEOTIDE SEQUENCE [LARGE SCALE GENOMIC DNA]</scope>
    <source>
        <strain evidence="8 9">KMB9</strain>
    </source>
</reference>
<dbReference type="PANTHER" id="PTHR32322:SF2">
    <property type="entry name" value="EAMA DOMAIN-CONTAINING PROTEIN"/>
    <property type="match status" value="1"/>
</dbReference>
<proteinExistence type="inferred from homology"/>
<feature type="transmembrane region" description="Helical" evidence="6">
    <location>
        <begin position="305"/>
        <end position="323"/>
    </location>
</feature>
<feature type="transmembrane region" description="Helical" evidence="6">
    <location>
        <begin position="247"/>
        <end position="267"/>
    </location>
</feature>
<feature type="domain" description="EamA" evidence="7">
    <location>
        <begin position="185"/>
        <end position="324"/>
    </location>
</feature>
<evidence type="ECO:0000313" key="8">
    <source>
        <dbReference type="EMBL" id="RCS59208.1"/>
    </source>
</evidence>
<evidence type="ECO:0000256" key="2">
    <source>
        <dbReference type="ARBA" id="ARBA00007362"/>
    </source>
</evidence>
<feature type="transmembrane region" description="Helical" evidence="6">
    <location>
        <begin position="274"/>
        <end position="299"/>
    </location>
</feature>
<gene>
    <name evidence="8" type="ORF">DU000_00135</name>
</gene>
<evidence type="ECO:0000313" key="9">
    <source>
        <dbReference type="Proteomes" id="UP000252357"/>
    </source>
</evidence>
<dbReference type="AlphaFoldDB" id="A0A368L691"/>
<keyword evidence="9" id="KW-1185">Reference proteome</keyword>
<accession>A0A368L691</accession>
<evidence type="ECO:0000256" key="3">
    <source>
        <dbReference type="ARBA" id="ARBA00022692"/>
    </source>
</evidence>
<evidence type="ECO:0000256" key="1">
    <source>
        <dbReference type="ARBA" id="ARBA00004141"/>
    </source>
</evidence>
<sequence length="329" mass="36124">MQTAPSPVTPSEVSQAAIMRRRYRLGLLAALLGAVLFSAKAIIVKLSYRYNVDAETQLAMRMGLALPFFGLLLLWDSYRQRVKGAQLQTAKPYPKGWRAIGQLVIVGLLGYYAASYLDFLGLQHISAALERLILFLYPTLVLLFSRWWFAKPIRREQWWALLISYAGIGFVFIHDVQLGGATVVLGAMLVFASAICYALYLVFCGELVSRYGSLRLTVMATTVAALACLIQFFLLRGAAGWMTVLAYPWPVYGLALVNAFFCTVLPVNLTMLAIAYCGAGVTSQTGMVGPLATIVLGALLLGEPISVWQLVGAAVVLLGIYLLSRYRFQ</sequence>
<feature type="transmembrane region" description="Helical" evidence="6">
    <location>
        <begin position="125"/>
        <end position="145"/>
    </location>
</feature>
<evidence type="ECO:0000256" key="6">
    <source>
        <dbReference type="SAM" id="Phobius"/>
    </source>
</evidence>
<name>A0A368L691_9BURK</name>
<protein>
    <submittedName>
        <fullName evidence="8">DMT family transporter</fullName>
    </submittedName>
</protein>
<keyword evidence="5 6" id="KW-0472">Membrane</keyword>
<dbReference type="GO" id="GO:0016020">
    <property type="term" value="C:membrane"/>
    <property type="evidence" value="ECO:0007669"/>
    <property type="project" value="UniProtKB-SubCell"/>
</dbReference>
<dbReference type="Proteomes" id="UP000252357">
    <property type="component" value="Unassembled WGS sequence"/>
</dbReference>
<dbReference type="SUPFAM" id="SSF103481">
    <property type="entry name" value="Multidrug resistance efflux transporter EmrE"/>
    <property type="match status" value="2"/>
</dbReference>
<feature type="transmembrane region" description="Helical" evidence="6">
    <location>
        <begin position="96"/>
        <end position="113"/>
    </location>
</feature>
<organism evidence="8 9">
    <name type="scientific">Parvibium lacunae</name>
    <dbReference type="NCBI Taxonomy" id="1888893"/>
    <lineage>
        <taxon>Bacteria</taxon>
        <taxon>Pseudomonadati</taxon>
        <taxon>Pseudomonadota</taxon>
        <taxon>Betaproteobacteria</taxon>
        <taxon>Burkholderiales</taxon>
        <taxon>Alcaligenaceae</taxon>
        <taxon>Parvibium</taxon>
    </lineage>
</organism>
<feature type="transmembrane region" description="Helical" evidence="6">
    <location>
        <begin position="157"/>
        <end position="174"/>
    </location>
</feature>
<dbReference type="PANTHER" id="PTHR32322">
    <property type="entry name" value="INNER MEMBRANE TRANSPORTER"/>
    <property type="match status" value="1"/>
</dbReference>
<dbReference type="InterPro" id="IPR037185">
    <property type="entry name" value="EmrE-like"/>
</dbReference>
<dbReference type="InterPro" id="IPR050638">
    <property type="entry name" value="AA-Vitamin_Transporters"/>
</dbReference>
<evidence type="ECO:0000256" key="4">
    <source>
        <dbReference type="ARBA" id="ARBA00022989"/>
    </source>
</evidence>
<comment type="similarity">
    <text evidence="2">Belongs to the EamA transporter family.</text>
</comment>
<evidence type="ECO:0000259" key="7">
    <source>
        <dbReference type="Pfam" id="PF00892"/>
    </source>
</evidence>